<gene>
    <name evidence="2" type="ORF">T12_845</name>
</gene>
<comment type="caution">
    <text evidence="2">The sequence shown here is derived from an EMBL/GenBank/DDBJ whole genome shotgun (WGS) entry which is preliminary data.</text>
</comment>
<sequence>MDVENSEKTNPNYGRPDQFPFQRGHIDDEQNMNGSSRFGVHFPTASILSFFLSKSIDSPRSSTVTAARQHRSKWKKFRIEPTNQRWPSVLVPFQSSPARRCVMSILSASSSCVHLLPSGEGSLASLVSEWASEIRLYSPLLAAVLLHPYCGIFSPFLSNRGQRSRRSPPNLACHSTRRRYELRSTQIDMLKSMPDMIVKLRFSWWIMQIRSSHCQCRSNDFADRSADPIRSDPIVRFISIVLLGLQVQMVQLGKWRSVESESARSAAGRVECVKAAPLLRAVHLL</sequence>
<dbReference type="AlphaFoldDB" id="A0A0V0ZKN7"/>
<keyword evidence="3" id="KW-1185">Reference proteome</keyword>
<protein>
    <submittedName>
        <fullName evidence="2">Uncharacterized protein</fullName>
    </submittedName>
</protein>
<dbReference type="EMBL" id="JYDQ01000151">
    <property type="protein sequence ID" value="KRY12975.1"/>
    <property type="molecule type" value="Genomic_DNA"/>
</dbReference>
<dbReference type="Proteomes" id="UP000054783">
    <property type="component" value="Unassembled WGS sequence"/>
</dbReference>
<accession>A0A0V0ZKN7</accession>
<evidence type="ECO:0000313" key="3">
    <source>
        <dbReference type="Proteomes" id="UP000054783"/>
    </source>
</evidence>
<organism evidence="2 3">
    <name type="scientific">Trichinella patagoniensis</name>
    <dbReference type="NCBI Taxonomy" id="990121"/>
    <lineage>
        <taxon>Eukaryota</taxon>
        <taxon>Metazoa</taxon>
        <taxon>Ecdysozoa</taxon>
        <taxon>Nematoda</taxon>
        <taxon>Enoplea</taxon>
        <taxon>Dorylaimia</taxon>
        <taxon>Trichinellida</taxon>
        <taxon>Trichinellidae</taxon>
        <taxon>Trichinella</taxon>
    </lineage>
</organism>
<reference evidence="2 3" key="1">
    <citation type="submission" date="2015-01" db="EMBL/GenBank/DDBJ databases">
        <title>Evolution of Trichinella species and genotypes.</title>
        <authorList>
            <person name="Korhonen P.K."/>
            <person name="Edoardo P."/>
            <person name="Giuseppe L.R."/>
            <person name="Gasser R.B."/>
        </authorList>
    </citation>
    <scope>NUCLEOTIDE SEQUENCE [LARGE SCALE GENOMIC DNA]</scope>
    <source>
        <strain evidence="2">ISS2496</strain>
    </source>
</reference>
<evidence type="ECO:0000256" key="1">
    <source>
        <dbReference type="SAM" id="MobiDB-lite"/>
    </source>
</evidence>
<feature type="region of interest" description="Disordered" evidence="1">
    <location>
        <begin position="1"/>
        <end position="30"/>
    </location>
</feature>
<evidence type="ECO:0000313" key="2">
    <source>
        <dbReference type="EMBL" id="KRY12975.1"/>
    </source>
</evidence>
<proteinExistence type="predicted"/>
<name>A0A0V0ZKN7_9BILA</name>